<protein>
    <recommendedName>
        <fullName evidence="4">Methyltransferase type 11 domain-containing protein</fullName>
    </recommendedName>
</protein>
<dbReference type="PANTHER" id="PTHR43861:SF3">
    <property type="entry name" value="PUTATIVE (AFU_ORTHOLOGUE AFUA_2G14390)-RELATED"/>
    <property type="match status" value="1"/>
</dbReference>
<dbReference type="GO" id="GO:0016740">
    <property type="term" value="F:transferase activity"/>
    <property type="evidence" value="ECO:0007669"/>
    <property type="project" value="UniProtKB-KW"/>
</dbReference>
<evidence type="ECO:0000313" key="2">
    <source>
        <dbReference type="EMBL" id="OGN29979.1"/>
    </source>
</evidence>
<gene>
    <name evidence="2" type="ORF">A3A33_01500</name>
</gene>
<keyword evidence="1" id="KW-0808">Transferase</keyword>
<accession>A0A1F8GZT1</accession>
<organism evidence="2 3">
    <name type="scientific">Candidatus Yanofskybacteria bacterium RIFCSPLOWO2_01_FULL_49_25</name>
    <dbReference type="NCBI Taxonomy" id="1802701"/>
    <lineage>
        <taxon>Bacteria</taxon>
        <taxon>Candidatus Yanofskyibacteriota</taxon>
    </lineage>
</organism>
<evidence type="ECO:0008006" key="4">
    <source>
        <dbReference type="Google" id="ProtNLM"/>
    </source>
</evidence>
<reference evidence="2 3" key="1">
    <citation type="journal article" date="2016" name="Nat. Commun.">
        <title>Thousands of microbial genomes shed light on interconnected biogeochemical processes in an aquifer system.</title>
        <authorList>
            <person name="Anantharaman K."/>
            <person name="Brown C.T."/>
            <person name="Hug L.A."/>
            <person name="Sharon I."/>
            <person name="Castelle C.J."/>
            <person name="Probst A.J."/>
            <person name="Thomas B.C."/>
            <person name="Singh A."/>
            <person name="Wilkins M.J."/>
            <person name="Karaoz U."/>
            <person name="Brodie E.L."/>
            <person name="Williams K.H."/>
            <person name="Hubbard S.S."/>
            <person name="Banfield J.F."/>
        </authorList>
    </citation>
    <scope>NUCLEOTIDE SEQUENCE [LARGE SCALE GENOMIC DNA]</scope>
</reference>
<dbReference type="InterPro" id="IPR010743">
    <property type="entry name" value="Methionine_synth_MetW"/>
</dbReference>
<comment type="caution">
    <text evidence="2">The sequence shown here is derived from an EMBL/GenBank/DDBJ whole genome shotgun (WGS) entry which is preliminary data.</text>
</comment>
<dbReference type="Gene3D" id="3.40.50.150">
    <property type="entry name" value="Vaccinia Virus protein VP39"/>
    <property type="match status" value="1"/>
</dbReference>
<dbReference type="Proteomes" id="UP000179047">
    <property type="component" value="Unassembled WGS sequence"/>
</dbReference>
<dbReference type="PANTHER" id="PTHR43861">
    <property type="entry name" value="TRANS-ACONITATE 2-METHYLTRANSFERASE-RELATED"/>
    <property type="match status" value="1"/>
</dbReference>
<dbReference type="CDD" id="cd02440">
    <property type="entry name" value="AdoMet_MTases"/>
    <property type="match status" value="1"/>
</dbReference>
<evidence type="ECO:0000256" key="1">
    <source>
        <dbReference type="ARBA" id="ARBA00022679"/>
    </source>
</evidence>
<sequence>MENIYNNYWRERGKSGHRPRYDIFLDWMDAGSSALEFGSGDGYLGAYLKEKKSITYLATDISETAIAGARARGLETEVVNASDTDFLKKRFADKEFDYVIMTEFLEHIVNSEEVLMEAIRIARKAVLVSVPNSAYWRYRLQLLFGNFPKQWAVFPHEHVRFWSIADFLKTVGGLGLRVEKMKASNGKKVLRDIWPNLFGFQICYLIRKP</sequence>
<proteinExistence type="predicted"/>
<dbReference type="EMBL" id="MGKP01000001">
    <property type="protein sequence ID" value="OGN29979.1"/>
    <property type="molecule type" value="Genomic_DNA"/>
</dbReference>
<name>A0A1F8GZT1_9BACT</name>
<evidence type="ECO:0000313" key="3">
    <source>
        <dbReference type="Proteomes" id="UP000179047"/>
    </source>
</evidence>
<dbReference type="STRING" id="1802701.A3A33_01500"/>
<dbReference type="Pfam" id="PF07021">
    <property type="entry name" value="MetW"/>
    <property type="match status" value="1"/>
</dbReference>
<dbReference type="AlphaFoldDB" id="A0A1F8GZT1"/>
<dbReference type="SUPFAM" id="SSF53335">
    <property type="entry name" value="S-adenosyl-L-methionine-dependent methyltransferases"/>
    <property type="match status" value="1"/>
</dbReference>
<dbReference type="InterPro" id="IPR029063">
    <property type="entry name" value="SAM-dependent_MTases_sf"/>
</dbReference>